<gene>
    <name evidence="11" type="ORF">OS125_09510</name>
    <name evidence="12" type="ORF">OS129_09110</name>
</gene>
<dbReference type="InterPro" id="IPR051535">
    <property type="entry name" value="Siderophore_ABC-ATPase"/>
</dbReference>
<evidence type="ECO:0000256" key="9">
    <source>
        <dbReference type="ARBA" id="ARBA00023136"/>
    </source>
</evidence>
<dbReference type="Pfam" id="PF00005">
    <property type="entry name" value="ABC_tran"/>
    <property type="match status" value="1"/>
</dbReference>
<evidence type="ECO:0000256" key="5">
    <source>
        <dbReference type="ARBA" id="ARBA00022741"/>
    </source>
</evidence>
<dbReference type="CDD" id="cd03214">
    <property type="entry name" value="ABC_Iron-Siderophores_B12_Hemin"/>
    <property type="match status" value="1"/>
</dbReference>
<dbReference type="GO" id="GO:0016887">
    <property type="term" value="F:ATP hydrolysis activity"/>
    <property type="evidence" value="ECO:0007669"/>
    <property type="project" value="InterPro"/>
</dbReference>
<keyword evidence="4" id="KW-0410">Iron transport</keyword>
<dbReference type="GO" id="GO:0005886">
    <property type="term" value="C:plasma membrane"/>
    <property type="evidence" value="ECO:0007669"/>
    <property type="project" value="UniProtKB-SubCell"/>
</dbReference>
<dbReference type="AlphaFoldDB" id="A0A9Q4C8U5"/>
<evidence type="ECO:0000256" key="2">
    <source>
        <dbReference type="ARBA" id="ARBA00022448"/>
    </source>
</evidence>
<evidence type="ECO:0000256" key="8">
    <source>
        <dbReference type="ARBA" id="ARBA00023065"/>
    </source>
</evidence>
<dbReference type="SMART" id="SM00382">
    <property type="entry name" value="AAA"/>
    <property type="match status" value="1"/>
</dbReference>
<organism evidence="12 13">
    <name type="scientific">Corynebacterium pygosceleis</name>
    <dbReference type="NCBI Taxonomy" id="2800406"/>
    <lineage>
        <taxon>Bacteria</taxon>
        <taxon>Bacillati</taxon>
        <taxon>Actinomycetota</taxon>
        <taxon>Actinomycetes</taxon>
        <taxon>Mycobacteriales</taxon>
        <taxon>Corynebacteriaceae</taxon>
        <taxon>Corynebacterium</taxon>
    </lineage>
</organism>
<comment type="subcellular location">
    <subcellularLocation>
        <location evidence="1">Cell membrane</location>
        <topology evidence="1">Peripheral membrane protein</topology>
    </subcellularLocation>
</comment>
<evidence type="ECO:0000313" key="12">
    <source>
        <dbReference type="EMBL" id="MCX7469031.1"/>
    </source>
</evidence>
<accession>A0A9Q4C8U5</accession>
<keyword evidence="14" id="KW-1185">Reference proteome</keyword>
<keyword evidence="9" id="KW-0472">Membrane</keyword>
<dbReference type="Proteomes" id="UP001071478">
    <property type="component" value="Unassembled WGS sequence"/>
</dbReference>
<dbReference type="PROSITE" id="PS50893">
    <property type="entry name" value="ABC_TRANSPORTER_2"/>
    <property type="match status" value="1"/>
</dbReference>
<dbReference type="FunFam" id="3.40.50.300:FF:000134">
    <property type="entry name" value="Iron-enterobactin ABC transporter ATP-binding protein"/>
    <property type="match status" value="1"/>
</dbReference>
<dbReference type="InterPro" id="IPR027417">
    <property type="entry name" value="P-loop_NTPase"/>
</dbReference>
<keyword evidence="2" id="KW-0813">Transport</keyword>
<dbReference type="EMBL" id="JAPMKV010000005">
    <property type="protein sequence ID" value="MCX7445473.1"/>
    <property type="molecule type" value="Genomic_DNA"/>
</dbReference>
<name>A0A9Q4C8U5_9CORY</name>
<dbReference type="InterPro" id="IPR017871">
    <property type="entry name" value="ABC_transporter-like_CS"/>
</dbReference>
<dbReference type="Proteomes" id="UP001081709">
    <property type="component" value="Unassembled WGS sequence"/>
</dbReference>
<dbReference type="PANTHER" id="PTHR42771">
    <property type="entry name" value="IRON(3+)-HYDROXAMATE IMPORT ATP-BINDING PROTEIN FHUC"/>
    <property type="match status" value="1"/>
</dbReference>
<dbReference type="SUPFAM" id="SSF52540">
    <property type="entry name" value="P-loop containing nucleoside triphosphate hydrolases"/>
    <property type="match status" value="1"/>
</dbReference>
<evidence type="ECO:0000313" key="14">
    <source>
        <dbReference type="Proteomes" id="UP001081709"/>
    </source>
</evidence>
<dbReference type="PROSITE" id="PS00211">
    <property type="entry name" value="ABC_TRANSPORTER_1"/>
    <property type="match status" value="1"/>
</dbReference>
<dbReference type="Gene3D" id="3.40.50.300">
    <property type="entry name" value="P-loop containing nucleotide triphosphate hydrolases"/>
    <property type="match status" value="1"/>
</dbReference>
<evidence type="ECO:0000259" key="10">
    <source>
        <dbReference type="PROSITE" id="PS50893"/>
    </source>
</evidence>
<dbReference type="GO" id="GO:0005524">
    <property type="term" value="F:ATP binding"/>
    <property type="evidence" value="ECO:0007669"/>
    <property type="project" value="UniProtKB-KW"/>
</dbReference>
<feature type="domain" description="ABC transporter" evidence="10">
    <location>
        <begin position="9"/>
        <end position="246"/>
    </location>
</feature>
<reference evidence="12" key="1">
    <citation type="submission" date="2022-11" db="EMBL/GenBank/DDBJ databases">
        <title>Corynebacterium sp. isolated from Penguins.</title>
        <authorList>
            <person name="Sedlar K."/>
            <person name="Svec P."/>
        </authorList>
    </citation>
    <scope>NUCLEOTIDE SEQUENCE</scope>
    <source>
        <strain evidence="11">P7003</strain>
        <strain evidence="12">P7374</strain>
    </source>
</reference>
<dbReference type="InterPro" id="IPR003593">
    <property type="entry name" value="AAA+_ATPase"/>
</dbReference>
<evidence type="ECO:0000256" key="6">
    <source>
        <dbReference type="ARBA" id="ARBA00022840"/>
    </source>
</evidence>
<evidence type="ECO:0000313" key="11">
    <source>
        <dbReference type="EMBL" id="MCX7445473.1"/>
    </source>
</evidence>
<evidence type="ECO:0000313" key="13">
    <source>
        <dbReference type="Proteomes" id="UP001071478"/>
    </source>
</evidence>
<keyword evidence="3" id="KW-1003">Cell membrane</keyword>
<evidence type="ECO:0000256" key="4">
    <source>
        <dbReference type="ARBA" id="ARBA00022496"/>
    </source>
</evidence>
<dbReference type="RefSeq" id="WP_200253611.1">
    <property type="nucleotide sequence ID" value="NZ_JAENIQ020000004.1"/>
</dbReference>
<evidence type="ECO:0000256" key="7">
    <source>
        <dbReference type="ARBA" id="ARBA00023004"/>
    </source>
</evidence>
<protein>
    <submittedName>
        <fullName evidence="12">ABC transporter ATP-binding protein</fullName>
    </submittedName>
</protein>
<keyword evidence="7" id="KW-0408">Iron</keyword>
<proteinExistence type="predicted"/>
<evidence type="ECO:0000256" key="3">
    <source>
        <dbReference type="ARBA" id="ARBA00022475"/>
    </source>
</evidence>
<evidence type="ECO:0000256" key="1">
    <source>
        <dbReference type="ARBA" id="ARBA00004202"/>
    </source>
</evidence>
<keyword evidence="8" id="KW-0406">Ion transport</keyword>
<dbReference type="PANTHER" id="PTHR42771:SF2">
    <property type="entry name" value="IRON(3+)-HYDROXAMATE IMPORT ATP-BINDING PROTEIN FHUC"/>
    <property type="match status" value="1"/>
</dbReference>
<dbReference type="InterPro" id="IPR003439">
    <property type="entry name" value="ABC_transporter-like_ATP-bd"/>
</dbReference>
<dbReference type="GO" id="GO:0006826">
    <property type="term" value="P:iron ion transport"/>
    <property type="evidence" value="ECO:0007669"/>
    <property type="project" value="UniProtKB-KW"/>
</dbReference>
<keyword evidence="5" id="KW-0547">Nucleotide-binding</keyword>
<keyword evidence="6 12" id="KW-0067">ATP-binding</keyword>
<dbReference type="EMBL" id="JAPMKU010000004">
    <property type="protein sequence ID" value="MCX7469031.1"/>
    <property type="molecule type" value="Genomic_DNA"/>
</dbReference>
<comment type="caution">
    <text evidence="12">The sequence shown here is derived from an EMBL/GenBank/DDBJ whole genome shotgun (WGS) entry which is preliminary data.</text>
</comment>
<sequence length="267" mass="28800">MTDPESTSLDVHSLDAGYGKNGTVIRGVSVNAGPGTVTTLIGPNGCGKSTLLKTMARLITPTRGWVRLRGEDLHAMSNRRAAQLISLLPQSPSAPPGLTVGELVARGRHPYRSRWRGLSETDREVVDRAMNLTCVRDLSEKDIGSLSGGQRQRAWIAMTLAQDTPFLLLDEPTTYLDPAHAVEVLQLARHLAVEEGRTVVLVLHDLNLAARFSDNVVLMKDGRCMVSGPPHESIRAETLRGAYALDADVISDPSDGTPLVIARGRVS</sequence>